<gene>
    <name evidence="1" type="ORF">LCGC14_2225760</name>
</gene>
<name>A0A0F9DX82_9ZZZZ</name>
<reference evidence="1" key="1">
    <citation type="journal article" date="2015" name="Nature">
        <title>Complex archaea that bridge the gap between prokaryotes and eukaryotes.</title>
        <authorList>
            <person name="Spang A."/>
            <person name="Saw J.H."/>
            <person name="Jorgensen S.L."/>
            <person name="Zaremba-Niedzwiedzka K."/>
            <person name="Martijn J."/>
            <person name="Lind A.E."/>
            <person name="van Eijk R."/>
            <person name="Schleper C."/>
            <person name="Guy L."/>
            <person name="Ettema T.J."/>
        </authorList>
    </citation>
    <scope>NUCLEOTIDE SEQUENCE</scope>
</reference>
<accession>A0A0F9DX82</accession>
<organism evidence="1">
    <name type="scientific">marine sediment metagenome</name>
    <dbReference type="NCBI Taxonomy" id="412755"/>
    <lineage>
        <taxon>unclassified sequences</taxon>
        <taxon>metagenomes</taxon>
        <taxon>ecological metagenomes</taxon>
    </lineage>
</organism>
<comment type="caution">
    <text evidence="1">The sequence shown here is derived from an EMBL/GenBank/DDBJ whole genome shotgun (WGS) entry which is preliminary data.</text>
</comment>
<proteinExistence type="predicted"/>
<dbReference type="AlphaFoldDB" id="A0A0F9DX82"/>
<evidence type="ECO:0000313" key="1">
    <source>
        <dbReference type="EMBL" id="KKL58401.1"/>
    </source>
</evidence>
<sequence>MEMYILSKLSGLAFYGFYDPSKKMVTVHFFNEQKDKPDIIAYLTKNMQWDVREIIDEVSVLGTECEYITISHNLLGVYPHDGQFDKFIRKGLVAMAQEKHGKDVNLSKLDKMFEILEGNNYGEQEQTPLLVFKNEEKTN</sequence>
<protein>
    <submittedName>
        <fullName evidence="1">Uncharacterized protein</fullName>
    </submittedName>
</protein>
<dbReference type="EMBL" id="LAZR01029840">
    <property type="protein sequence ID" value="KKL58401.1"/>
    <property type="molecule type" value="Genomic_DNA"/>
</dbReference>